<dbReference type="InterPro" id="IPR021109">
    <property type="entry name" value="Peptidase_aspartic_dom_sf"/>
</dbReference>
<dbReference type="RefSeq" id="WP_012508152.1">
    <property type="nucleotide sequence ID" value="NC_011060.1"/>
</dbReference>
<evidence type="ECO:0000313" key="2">
    <source>
        <dbReference type="Proteomes" id="UP000002724"/>
    </source>
</evidence>
<dbReference type="STRING" id="324925.Ppha_1398"/>
<dbReference type="HOGENOM" id="CLU_1178551_0_0_10"/>
<dbReference type="Gene3D" id="2.40.70.10">
    <property type="entry name" value="Acid Proteases"/>
    <property type="match status" value="1"/>
</dbReference>
<gene>
    <name evidence="1" type="ordered locus">Ppha_1398</name>
</gene>
<proteinExistence type="predicted"/>
<dbReference type="SUPFAM" id="SSF50630">
    <property type="entry name" value="Acid proteases"/>
    <property type="match status" value="1"/>
</dbReference>
<dbReference type="AlphaFoldDB" id="B4S9W5"/>
<evidence type="ECO:0008006" key="3">
    <source>
        <dbReference type="Google" id="ProtNLM"/>
    </source>
</evidence>
<dbReference type="Proteomes" id="UP000002724">
    <property type="component" value="Chromosome"/>
</dbReference>
<accession>B4S9W5</accession>
<dbReference type="EMBL" id="CP001110">
    <property type="protein sequence ID" value="ACF43661.1"/>
    <property type="molecule type" value="Genomic_DNA"/>
</dbReference>
<reference evidence="1 2" key="1">
    <citation type="submission" date="2008-06" db="EMBL/GenBank/DDBJ databases">
        <title>Complete sequence of Pelodictyon phaeoclathratiforme BU-1.</title>
        <authorList>
            <consortium name="US DOE Joint Genome Institute"/>
            <person name="Lucas S."/>
            <person name="Copeland A."/>
            <person name="Lapidus A."/>
            <person name="Glavina del Rio T."/>
            <person name="Dalin E."/>
            <person name="Tice H."/>
            <person name="Bruce D."/>
            <person name="Goodwin L."/>
            <person name="Pitluck S."/>
            <person name="Schmutz J."/>
            <person name="Larimer F."/>
            <person name="Land M."/>
            <person name="Hauser L."/>
            <person name="Kyrpides N."/>
            <person name="Mikhailova N."/>
            <person name="Liu Z."/>
            <person name="Li T."/>
            <person name="Zhao F."/>
            <person name="Overmann J."/>
            <person name="Bryant D.A."/>
            <person name="Richardson P."/>
        </authorList>
    </citation>
    <scope>NUCLEOTIDE SEQUENCE [LARGE SCALE GENOMIC DNA]</scope>
    <source>
        <strain evidence="2">DSM 5477 / BU-1</strain>
    </source>
</reference>
<protein>
    <recommendedName>
        <fullName evidence="3">Peptidase A2 domain-containing protein</fullName>
    </recommendedName>
</protein>
<sequence>MATTLRFKPDKGHIILPIGELMALIDTGSPASISSRPFSFGGERHTTPDQFMGFTTRQLSDLAGIAIDILIGCDILSLHKLRIRWQEQCIDIGDDTPDGETIDEMETMSGCPIFPLRIANNHTKALFDTGAHLSYISPALVSGMAQTGQKADFHPFNGHFTSPTYTMETALGGKAFTMEYGTLSGELGAAVDMTLNMTNTTAVIGTELLQHFDCTLDWKESRISWSLNELPFHLNL</sequence>
<dbReference type="KEGG" id="pph:Ppha_1398"/>
<keyword evidence="2" id="KW-1185">Reference proteome</keyword>
<dbReference type="eggNOG" id="ENOG5033CAA">
    <property type="taxonomic scope" value="Bacteria"/>
</dbReference>
<organism evidence="1 2">
    <name type="scientific">Pelodictyon phaeoclathratiforme (strain DSM 5477 / BU-1)</name>
    <dbReference type="NCBI Taxonomy" id="324925"/>
    <lineage>
        <taxon>Bacteria</taxon>
        <taxon>Pseudomonadati</taxon>
        <taxon>Chlorobiota</taxon>
        <taxon>Chlorobiia</taxon>
        <taxon>Chlorobiales</taxon>
        <taxon>Chlorobiaceae</taxon>
        <taxon>Chlorobium/Pelodictyon group</taxon>
        <taxon>Pelodictyon</taxon>
    </lineage>
</organism>
<name>B4S9W5_PELPB</name>
<evidence type="ECO:0000313" key="1">
    <source>
        <dbReference type="EMBL" id="ACF43661.1"/>
    </source>
</evidence>